<organism evidence="1 2">
    <name type="scientific">Cystobacter fuscus (strain ATCC 25194 / DSM 2262 / NBRC 100088 / M29)</name>
    <dbReference type="NCBI Taxonomy" id="1242864"/>
    <lineage>
        <taxon>Bacteria</taxon>
        <taxon>Pseudomonadati</taxon>
        <taxon>Myxococcota</taxon>
        <taxon>Myxococcia</taxon>
        <taxon>Myxococcales</taxon>
        <taxon>Cystobacterineae</taxon>
        <taxon>Archangiaceae</taxon>
        <taxon>Cystobacter</taxon>
    </lineage>
</organism>
<proteinExistence type="predicted"/>
<dbReference type="PANTHER" id="PTHR30348">
    <property type="entry name" value="UNCHARACTERIZED PROTEIN YECE"/>
    <property type="match status" value="1"/>
</dbReference>
<dbReference type="eggNOG" id="COG1801">
    <property type="taxonomic scope" value="Bacteria"/>
</dbReference>
<name>S9R4E3_CYSF2</name>
<accession>S9R4E3</accession>
<comment type="caution">
    <text evidence="1">The sequence shown here is derived from an EMBL/GenBank/DDBJ whole genome shotgun (WGS) entry which is preliminary data.</text>
</comment>
<dbReference type="SUPFAM" id="SSF117396">
    <property type="entry name" value="TM1631-like"/>
    <property type="match status" value="1"/>
</dbReference>
<reference evidence="1" key="1">
    <citation type="submission" date="2013-05" db="EMBL/GenBank/DDBJ databases">
        <title>Genome assembly of Cystobacter fuscus DSM 2262.</title>
        <authorList>
            <person name="Sharma G."/>
            <person name="Khatri I."/>
            <person name="Kaur C."/>
            <person name="Mayilraj S."/>
            <person name="Subramanian S."/>
        </authorList>
    </citation>
    <scope>NUCLEOTIDE SEQUENCE [LARGE SCALE GENOMIC DNA]</scope>
    <source>
        <strain evidence="1">DSM 2262</strain>
    </source>
</reference>
<dbReference type="EMBL" id="ANAH02000005">
    <property type="protein sequence ID" value="EPX63758.1"/>
    <property type="molecule type" value="Genomic_DNA"/>
</dbReference>
<evidence type="ECO:0000313" key="1">
    <source>
        <dbReference type="EMBL" id="EPX63758.1"/>
    </source>
</evidence>
<gene>
    <name evidence="1" type="ORF">D187_006167</name>
</gene>
<sequence length="252" mass="28009">MEGPTSLIGCAGWSLASAVAGFFPAGGSHLERYAQVLPAVEINSSFYRPHRPATYARWRDSVPAAFRFAVKVPKVITHERRLCDVEEPLARFLDEVGHLDEKLGCLLVQLPPSLRFEPAVAGAFFEGLRARTRGDVVCEPRHETWSSEAAQRLLADVRVGVVRADPQVVPEVPVRGEVAYYRLHGSPKIYHSEYSEPFLDALARELSAHQRAGRRTWCIFDNTASFAAVPNALSLLRRQRDEAPGSRPEAPR</sequence>
<dbReference type="RefSeq" id="WP_002625238.1">
    <property type="nucleotide sequence ID" value="NZ_ANAH02000005.1"/>
</dbReference>
<dbReference type="Gene3D" id="3.20.20.410">
    <property type="entry name" value="Protein of unknown function UPF0759"/>
    <property type="match status" value="1"/>
</dbReference>
<dbReference type="Proteomes" id="UP000011682">
    <property type="component" value="Unassembled WGS sequence"/>
</dbReference>
<evidence type="ECO:0008006" key="3">
    <source>
        <dbReference type="Google" id="ProtNLM"/>
    </source>
</evidence>
<dbReference type="InterPro" id="IPR036520">
    <property type="entry name" value="UPF0759_sf"/>
</dbReference>
<dbReference type="InterPro" id="IPR002763">
    <property type="entry name" value="DUF72"/>
</dbReference>
<dbReference type="Pfam" id="PF01904">
    <property type="entry name" value="DUF72"/>
    <property type="match status" value="1"/>
</dbReference>
<keyword evidence="2" id="KW-1185">Reference proteome</keyword>
<dbReference type="PANTHER" id="PTHR30348:SF14">
    <property type="entry name" value="BLR8050 PROTEIN"/>
    <property type="match status" value="1"/>
</dbReference>
<dbReference type="OrthoDB" id="9780310at2"/>
<protein>
    <recommendedName>
        <fullName evidence="3">DUF72 domain-containing protein</fullName>
    </recommendedName>
</protein>
<evidence type="ECO:0000313" key="2">
    <source>
        <dbReference type="Proteomes" id="UP000011682"/>
    </source>
</evidence>
<dbReference type="AlphaFoldDB" id="S9R4E3"/>